<protein>
    <submittedName>
        <fullName evidence="2">Triacylglycerol lipase</fullName>
    </submittedName>
</protein>
<sequence>MQIILVHGLYMHGLVMHPLSHRLHKLGYRTQTISYNSLAIDDETIFRRLDRAIAHGSHNALVGHSLGGLVIKRYLESRTPSGDTVSHVVAIGSPLQGASIVNKIEQLGLGAALGNSAEFGLKQHHDEWRYPQKLGSIAGTIPLGLRSLLLRDQLDSDGTVTVQETKIAGMTDHIAISTTHTSMLFNHSVAEQIDHFLRYDRFRH</sequence>
<dbReference type="InterPro" id="IPR012908">
    <property type="entry name" value="PGAP1-ab_dom-like"/>
</dbReference>
<dbReference type="InterPro" id="IPR029058">
    <property type="entry name" value="AB_hydrolase_fold"/>
</dbReference>
<dbReference type="PANTHER" id="PTHR37946:SF1">
    <property type="entry name" value="SLL1969 PROTEIN"/>
    <property type="match status" value="1"/>
</dbReference>
<organism evidence="2 3">
    <name type="scientific">Vibrio metschnikovii</name>
    <dbReference type="NCBI Taxonomy" id="28172"/>
    <lineage>
        <taxon>Bacteria</taxon>
        <taxon>Pseudomonadati</taxon>
        <taxon>Pseudomonadota</taxon>
        <taxon>Gammaproteobacteria</taxon>
        <taxon>Vibrionales</taxon>
        <taxon>Vibrionaceae</taxon>
        <taxon>Vibrio</taxon>
    </lineage>
</organism>
<dbReference type="AlphaFoldDB" id="A0A9X0R6K1"/>
<proteinExistence type="predicted"/>
<dbReference type="GeneID" id="79889144"/>
<reference evidence="2" key="1">
    <citation type="submission" date="2020-08" db="EMBL/GenBank/DDBJ databases">
        <title>Genome Sequencing and Pan-Genome Analysis of Migratory bird Vibrio Strains, Inner Mongolia.</title>
        <authorList>
            <person name="Zheng L."/>
        </authorList>
    </citation>
    <scope>NUCLEOTIDE SEQUENCE</scope>
    <source>
        <strain evidence="2">M13F</strain>
    </source>
</reference>
<accession>A0A9X0R6K1</accession>
<dbReference type="Pfam" id="PF07819">
    <property type="entry name" value="PGAP1"/>
    <property type="match status" value="1"/>
</dbReference>
<dbReference type="EMBL" id="JACRUP010000002">
    <property type="protein sequence ID" value="MBC5850479.1"/>
    <property type="molecule type" value="Genomic_DNA"/>
</dbReference>
<dbReference type="GO" id="GO:0016788">
    <property type="term" value="F:hydrolase activity, acting on ester bonds"/>
    <property type="evidence" value="ECO:0007669"/>
    <property type="project" value="InterPro"/>
</dbReference>
<feature type="domain" description="GPI inositol-deacylase PGAP1-like alpha/beta" evidence="1">
    <location>
        <begin position="60"/>
        <end position="197"/>
    </location>
</feature>
<dbReference type="PANTHER" id="PTHR37946">
    <property type="entry name" value="SLL1969 PROTEIN"/>
    <property type="match status" value="1"/>
</dbReference>
<evidence type="ECO:0000259" key="1">
    <source>
        <dbReference type="Pfam" id="PF07819"/>
    </source>
</evidence>
<comment type="caution">
    <text evidence="2">The sequence shown here is derived from an EMBL/GenBank/DDBJ whole genome shotgun (WGS) entry which is preliminary data.</text>
</comment>
<evidence type="ECO:0000313" key="3">
    <source>
        <dbReference type="Proteomes" id="UP000615796"/>
    </source>
</evidence>
<gene>
    <name evidence="2" type="ORF">H8Q88_05845</name>
</gene>
<dbReference type="Proteomes" id="UP000615796">
    <property type="component" value="Unassembled WGS sequence"/>
</dbReference>
<evidence type="ECO:0000313" key="2">
    <source>
        <dbReference type="EMBL" id="MBC5850479.1"/>
    </source>
</evidence>
<keyword evidence="3" id="KW-1185">Reference proteome</keyword>
<dbReference type="Gene3D" id="3.40.50.1820">
    <property type="entry name" value="alpha/beta hydrolase"/>
    <property type="match status" value="1"/>
</dbReference>
<name>A0A9X0R6K1_VIBME</name>
<dbReference type="SUPFAM" id="SSF53474">
    <property type="entry name" value="alpha/beta-Hydrolases"/>
    <property type="match status" value="1"/>
</dbReference>
<dbReference type="RefSeq" id="WP_040905166.1">
    <property type="nucleotide sequence ID" value="NZ_JACNMI010000001.1"/>
</dbReference>